<evidence type="ECO:0000256" key="1">
    <source>
        <dbReference type="ARBA" id="ARBA00022801"/>
    </source>
</evidence>
<dbReference type="InterPro" id="IPR029058">
    <property type="entry name" value="AB_hydrolase_fold"/>
</dbReference>
<reference evidence="4" key="1">
    <citation type="journal article" date="2019" name="Int. J. Syst. Evol. Microbiol.">
        <title>The Global Catalogue of Microorganisms (GCM) 10K type strain sequencing project: providing services to taxonomists for standard genome sequencing and annotation.</title>
        <authorList>
            <consortium name="The Broad Institute Genomics Platform"/>
            <consortium name="The Broad Institute Genome Sequencing Center for Infectious Disease"/>
            <person name="Wu L."/>
            <person name="Ma J."/>
        </authorList>
    </citation>
    <scope>NUCLEOTIDE SEQUENCE [LARGE SCALE GENOMIC DNA]</scope>
    <source>
        <strain evidence="4">JCM 4816</strain>
    </source>
</reference>
<evidence type="ECO:0000313" key="3">
    <source>
        <dbReference type="EMBL" id="MFC5905804.1"/>
    </source>
</evidence>
<dbReference type="InterPro" id="IPR050266">
    <property type="entry name" value="AB_hydrolase_sf"/>
</dbReference>
<dbReference type="EMBL" id="JBHSQJ010000004">
    <property type="protein sequence ID" value="MFC5905804.1"/>
    <property type="molecule type" value="Genomic_DNA"/>
</dbReference>
<keyword evidence="4" id="KW-1185">Reference proteome</keyword>
<dbReference type="Gene3D" id="3.40.50.1820">
    <property type="entry name" value="alpha/beta hydrolase"/>
    <property type="match status" value="1"/>
</dbReference>
<evidence type="ECO:0000313" key="4">
    <source>
        <dbReference type="Proteomes" id="UP001596174"/>
    </source>
</evidence>
<accession>A0ABW1FTI8</accession>
<dbReference type="RefSeq" id="WP_380578590.1">
    <property type="nucleotide sequence ID" value="NZ_JBHSQJ010000004.1"/>
</dbReference>
<proteinExistence type="predicted"/>
<organism evidence="3 4">
    <name type="scientific">Streptacidiphilus monticola</name>
    <dbReference type="NCBI Taxonomy" id="2161674"/>
    <lineage>
        <taxon>Bacteria</taxon>
        <taxon>Bacillati</taxon>
        <taxon>Actinomycetota</taxon>
        <taxon>Actinomycetes</taxon>
        <taxon>Kitasatosporales</taxon>
        <taxon>Streptomycetaceae</taxon>
        <taxon>Streptacidiphilus</taxon>
    </lineage>
</organism>
<dbReference type="SUPFAM" id="SSF53474">
    <property type="entry name" value="alpha/beta-Hydrolases"/>
    <property type="match status" value="1"/>
</dbReference>
<keyword evidence="1 3" id="KW-0378">Hydrolase</keyword>
<dbReference type="Proteomes" id="UP001596174">
    <property type="component" value="Unassembled WGS sequence"/>
</dbReference>
<dbReference type="Pfam" id="PF00561">
    <property type="entry name" value="Abhydrolase_1"/>
    <property type="match status" value="1"/>
</dbReference>
<evidence type="ECO:0000259" key="2">
    <source>
        <dbReference type="Pfam" id="PF00561"/>
    </source>
</evidence>
<dbReference type="GO" id="GO:0016787">
    <property type="term" value="F:hydrolase activity"/>
    <property type="evidence" value="ECO:0007669"/>
    <property type="project" value="UniProtKB-KW"/>
</dbReference>
<protein>
    <submittedName>
        <fullName evidence="3">Alpha/beta fold hydrolase</fullName>
    </submittedName>
</protein>
<name>A0ABW1FTI8_9ACTN</name>
<dbReference type="PANTHER" id="PTHR43798">
    <property type="entry name" value="MONOACYLGLYCEROL LIPASE"/>
    <property type="match status" value="1"/>
</dbReference>
<gene>
    <name evidence="3" type="ORF">ACFP3V_01000</name>
</gene>
<dbReference type="PANTHER" id="PTHR43798:SF31">
    <property type="entry name" value="AB HYDROLASE SUPERFAMILY PROTEIN YCLE"/>
    <property type="match status" value="1"/>
</dbReference>
<dbReference type="PRINTS" id="PR00111">
    <property type="entry name" value="ABHYDROLASE"/>
</dbReference>
<comment type="caution">
    <text evidence="3">The sequence shown here is derived from an EMBL/GenBank/DDBJ whole genome shotgun (WGS) entry which is preliminary data.</text>
</comment>
<feature type="domain" description="AB hydrolase-1" evidence="2">
    <location>
        <begin position="23"/>
        <end position="247"/>
    </location>
</feature>
<dbReference type="InterPro" id="IPR000073">
    <property type="entry name" value="AB_hydrolase_1"/>
</dbReference>
<sequence length="263" mass="27280">MPTITVADARIPYTVTGEPGRRPLVLVHGTGPGAAITWGHLTPAWAATHLVVAPDLSGSAAAEDDGGELTVDRLAAQVIAVIEDLGADRPADVIGFSLGSPVAAAVAATRPDLVHRLVLIAGWADSAADPYLQTLFRTWIDAAPLPTVFGRISALTGFSTGFLAAAEPGLIEDLAAGMPPTPGLLRQLDLDLRVDVTALLPRITAPTLVLGAARDQTIPVRHARALHAAIPGSSYAELDSGHVVLFEQAEQLLKLTGEFLAEG</sequence>